<evidence type="ECO:0000256" key="1">
    <source>
        <dbReference type="ARBA" id="ARBA00022614"/>
    </source>
</evidence>
<dbReference type="InterPro" id="IPR056789">
    <property type="entry name" value="LRR_R13L1-DRL21"/>
</dbReference>
<dbReference type="Pfam" id="PF25019">
    <property type="entry name" value="LRR_R13L1-DRL21"/>
    <property type="match status" value="1"/>
</dbReference>
<dbReference type="EnsemblPlants" id="Ma09_t02660.1">
    <property type="protein sequence ID" value="Ma09_p02660.1"/>
    <property type="gene ID" value="Ma09_g02660"/>
</dbReference>
<feature type="domain" description="Disease resistance R13L4/SHOC-2-like LRR" evidence="3">
    <location>
        <begin position="514"/>
        <end position="597"/>
    </location>
</feature>
<reference evidence="5" key="1">
    <citation type="submission" date="2021-03" db="EMBL/GenBank/DDBJ databases">
        <authorList>
            <consortium name="Genoscope - CEA"/>
            <person name="William W."/>
        </authorList>
    </citation>
    <scope>NUCLEOTIDE SEQUENCE</scope>
    <source>
        <strain evidence="5">Doubled-haploid Pahang</strain>
    </source>
</reference>
<reference evidence="6" key="2">
    <citation type="submission" date="2021-05" db="UniProtKB">
        <authorList>
            <consortium name="EnsemblPlants"/>
        </authorList>
    </citation>
    <scope>IDENTIFICATION</scope>
    <source>
        <strain evidence="6">subsp. malaccensis</strain>
    </source>
</reference>
<gene>
    <name evidence="5" type="ORF">GSMUA_221170.1</name>
</gene>
<dbReference type="PANTHER" id="PTHR36766:SF40">
    <property type="entry name" value="DISEASE RESISTANCE PROTEIN RGA3"/>
    <property type="match status" value="1"/>
</dbReference>
<dbReference type="SUPFAM" id="SSF52540">
    <property type="entry name" value="P-loop containing nucleoside triphosphate hydrolases"/>
    <property type="match status" value="1"/>
</dbReference>
<dbReference type="SUPFAM" id="SSF52058">
    <property type="entry name" value="L domain-like"/>
    <property type="match status" value="1"/>
</dbReference>
<organism evidence="6 7">
    <name type="scientific">Musa acuminata subsp. malaccensis</name>
    <name type="common">Wild banana</name>
    <name type="synonym">Musa malaccensis</name>
    <dbReference type="NCBI Taxonomy" id="214687"/>
    <lineage>
        <taxon>Eukaryota</taxon>
        <taxon>Viridiplantae</taxon>
        <taxon>Streptophyta</taxon>
        <taxon>Embryophyta</taxon>
        <taxon>Tracheophyta</taxon>
        <taxon>Spermatophyta</taxon>
        <taxon>Magnoliopsida</taxon>
        <taxon>Liliopsida</taxon>
        <taxon>Zingiberales</taxon>
        <taxon>Musaceae</taxon>
        <taxon>Musa</taxon>
    </lineage>
</organism>
<keyword evidence="1" id="KW-0433">Leucine-rich repeat</keyword>
<evidence type="ECO:0000256" key="2">
    <source>
        <dbReference type="ARBA" id="ARBA00022737"/>
    </source>
</evidence>
<sequence>MALASDLERVLSHILPMPAMMAQGRRLGMPNHMEMIRDRLWGINGTIKDAEHRALKEPESEEWVTDVGAAIVDIDDLLGRILDWHPRGGAAAASNRSSHSICSIREASRQAILLELKEMVGRLNYLVRRGSVLGLSKEIMESVDPRQEEEYSTVLREEVVGRNEHVEEIIDSLKQPQSGDCDELQIINDLGGKTTLARLIYHHPWVQEQFQHRIWVDVPNIASLDPMWIMREFTSSITGEPCEDIWLFFDGIHGSKYLLVLDDLNIGEEDRDKWLQLENFLLLVGAPGSTVVVIPDLFFIQDVLGSAVRTWHFSGLPEDDWVQLCLRQALIRPDQREEAKAIIHSCKRNTQDWSPTDAKIFGSVLRYTEMSRWQQQLDAVNMRQWEKVRHNKDMALIFLHYMTPTMTRLVLYRWLIVQDGKTNYEDFLHVLAAEGFLPYSDVEGTITEKLEFHVYDYMHFLFTTTKHCYDLRGVLSNSTIPRQCLYLRMFVDSNTVTFPMTLFDGINQLRGMFTNLIHLRILYLRAIKIQQLPNSVGKLLILRYLNLSQSEIQALPKSLCKLRNLRVLNLAHCEKLQKLPKRIHNLENLHVLKLAYCTKLQMLPISITGLINLQELDLEGCQWLLELPEGLNNMKKLANLNVYRCPLNQMPYGISQMSNLLKLSGHIVVGDLGNALSKLESLRNLKELWLQNLQQVSNSEDGLTPLKLHDILPQLMYLKLHWKWVNMEDMRTSELVSLQILEGLQPNSNLKKLEIILYLGEEFPVWIKEGFNHLHKLKEIKLINLKRCKKLPSLGGLLDLEIVELSGMDLINVVDEAFYGDDGTFPELKRLTLSHMLALEKWLKVERKKEFLFPKLRRLTLIQCPKFKALEVDLEVSTLSIWLNNKMLQTSEFEGWQNLPIKNLEIVGCQEMRCLPQDMERCVKLRSLTINGCDNLDCLPEWLQGFKHLKSLCLYDCGALSSIPEKLKRLRKVVIKVCPKLRL</sequence>
<keyword evidence="2" id="KW-0677">Repeat</keyword>
<dbReference type="Gene3D" id="3.80.10.10">
    <property type="entry name" value="Ribonuclease Inhibitor"/>
    <property type="match status" value="2"/>
</dbReference>
<evidence type="ECO:0000313" key="6">
    <source>
        <dbReference type="EnsemblPlants" id="Ma09_p02660.1"/>
    </source>
</evidence>
<evidence type="ECO:0000313" key="5">
    <source>
        <dbReference type="EMBL" id="CAG1834012.1"/>
    </source>
</evidence>
<dbReference type="InterPro" id="IPR032675">
    <property type="entry name" value="LRR_dom_sf"/>
</dbReference>
<proteinExistence type="predicted"/>
<evidence type="ECO:0000313" key="7">
    <source>
        <dbReference type="Proteomes" id="UP000012960"/>
    </source>
</evidence>
<dbReference type="AlphaFoldDB" id="A0A804KF64"/>
<dbReference type="InterPro" id="IPR055414">
    <property type="entry name" value="LRR_R13L4/SHOC2-like"/>
</dbReference>
<accession>A0A804KF64</accession>
<dbReference type="Gene3D" id="3.40.50.300">
    <property type="entry name" value="P-loop containing nucleotide triphosphate hydrolases"/>
    <property type="match status" value="1"/>
</dbReference>
<evidence type="ECO:0000259" key="3">
    <source>
        <dbReference type="Pfam" id="PF23598"/>
    </source>
</evidence>
<evidence type="ECO:0000259" key="4">
    <source>
        <dbReference type="Pfam" id="PF25019"/>
    </source>
</evidence>
<dbReference type="Pfam" id="PF23598">
    <property type="entry name" value="LRR_14"/>
    <property type="match status" value="1"/>
</dbReference>
<dbReference type="PANTHER" id="PTHR36766">
    <property type="entry name" value="PLANT BROAD-SPECTRUM MILDEW RESISTANCE PROTEIN RPW8"/>
    <property type="match status" value="1"/>
</dbReference>
<dbReference type="FunCoup" id="A0A804KF64">
    <property type="interactions" value="54"/>
</dbReference>
<protein>
    <submittedName>
        <fullName evidence="5">(wild Malaysian banana) hypothetical protein</fullName>
    </submittedName>
</protein>
<keyword evidence="7" id="KW-1185">Reference proteome</keyword>
<dbReference type="EMBL" id="HG996474">
    <property type="protein sequence ID" value="CAG1834012.1"/>
    <property type="molecule type" value="Genomic_DNA"/>
</dbReference>
<dbReference type="Proteomes" id="UP000012960">
    <property type="component" value="Unplaced"/>
</dbReference>
<dbReference type="InParanoid" id="A0A804KF64"/>
<dbReference type="Gramene" id="Ma09_t02660.1">
    <property type="protein sequence ID" value="Ma09_p02660.1"/>
    <property type="gene ID" value="Ma09_g02660"/>
</dbReference>
<name>A0A804KF64_MUSAM</name>
<feature type="domain" description="R13L1/DRL21-like LRR repeat region" evidence="4">
    <location>
        <begin position="676"/>
        <end position="808"/>
    </location>
</feature>
<dbReference type="InterPro" id="IPR027417">
    <property type="entry name" value="P-loop_NTPase"/>
</dbReference>